<feature type="transmembrane region" description="Helical" evidence="7">
    <location>
        <begin position="123"/>
        <end position="144"/>
    </location>
</feature>
<protein>
    <submittedName>
        <fullName evidence="9">Integral membrane protein Pth11-like protein</fullName>
    </submittedName>
</protein>
<evidence type="ECO:0000256" key="3">
    <source>
        <dbReference type="ARBA" id="ARBA00022989"/>
    </source>
</evidence>
<evidence type="ECO:0000256" key="4">
    <source>
        <dbReference type="ARBA" id="ARBA00023136"/>
    </source>
</evidence>
<evidence type="ECO:0000259" key="8">
    <source>
        <dbReference type="Pfam" id="PF20684"/>
    </source>
</evidence>
<keyword evidence="10" id="KW-1185">Reference proteome</keyword>
<feature type="transmembrane region" description="Helical" evidence="7">
    <location>
        <begin position="356"/>
        <end position="377"/>
    </location>
</feature>
<dbReference type="STRING" id="98403.A0A151GPP2"/>
<dbReference type="RefSeq" id="XP_040658429.1">
    <property type="nucleotide sequence ID" value="XM_040797546.1"/>
</dbReference>
<comment type="subcellular location">
    <subcellularLocation>
        <location evidence="1">Membrane</location>
        <topology evidence="1">Multi-pass membrane protein</topology>
    </subcellularLocation>
</comment>
<feature type="transmembrane region" description="Helical" evidence="7">
    <location>
        <begin position="284"/>
        <end position="308"/>
    </location>
</feature>
<dbReference type="EMBL" id="LAYC01000001">
    <property type="protein sequence ID" value="KYK59077.1"/>
    <property type="molecule type" value="Genomic_DNA"/>
</dbReference>
<comment type="similarity">
    <text evidence="5">Belongs to the SAT4 family.</text>
</comment>
<dbReference type="PANTHER" id="PTHR33048:SF19">
    <property type="entry name" value="MEMBRANE PROTEIN PTH11-LIKE, PUTATIVE (AFU_ORTHOLOGUE AFUA_1G14080)-RELATED"/>
    <property type="match status" value="1"/>
</dbReference>
<dbReference type="InParanoid" id="A0A151GPP2"/>
<name>A0A151GPP2_DRECN</name>
<evidence type="ECO:0000256" key="7">
    <source>
        <dbReference type="SAM" id="Phobius"/>
    </source>
</evidence>
<reference evidence="9 10" key="1">
    <citation type="journal article" date="2016" name="Sci. Rep.">
        <title>Insights into Adaptations to a Near-Obligate Nematode Endoparasitic Lifestyle from the Finished Genome of Drechmeria coniospora.</title>
        <authorList>
            <person name="Zhang L."/>
            <person name="Zhou Z."/>
            <person name="Guo Q."/>
            <person name="Fokkens L."/>
            <person name="Miskei M."/>
            <person name="Pocsi I."/>
            <person name="Zhang W."/>
            <person name="Chen M."/>
            <person name="Wang L."/>
            <person name="Sun Y."/>
            <person name="Donzelli B.G."/>
            <person name="Gibson D.M."/>
            <person name="Nelson D.R."/>
            <person name="Luo J.G."/>
            <person name="Rep M."/>
            <person name="Liu H."/>
            <person name="Yang S."/>
            <person name="Wang J."/>
            <person name="Krasnoff S.B."/>
            <person name="Xu Y."/>
            <person name="Molnar I."/>
            <person name="Lin M."/>
        </authorList>
    </citation>
    <scope>NUCLEOTIDE SEQUENCE [LARGE SCALE GENOMIC DNA]</scope>
    <source>
        <strain evidence="9 10">ARSEF 6962</strain>
    </source>
</reference>
<evidence type="ECO:0000256" key="5">
    <source>
        <dbReference type="ARBA" id="ARBA00038359"/>
    </source>
</evidence>
<feature type="region of interest" description="Disordered" evidence="6">
    <location>
        <begin position="419"/>
        <end position="448"/>
    </location>
</feature>
<keyword evidence="4 7" id="KW-0472">Membrane</keyword>
<evidence type="ECO:0000313" key="10">
    <source>
        <dbReference type="Proteomes" id="UP000076580"/>
    </source>
</evidence>
<evidence type="ECO:0000256" key="6">
    <source>
        <dbReference type="SAM" id="MobiDB-lite"/>
    </source>
</evidence>
<gene>
    <name evidence="9" type="ORF">DCS_00204</name>
</gene>
<keyword evidence="2 7" id="KW-0812">Transmembrane</keyword>
<feature type="compositionally biased region" description="Low complexity" evidence="6">
    <location>
        <begin position="15"/>
        <end position="32"/>
    </location>
</feature>
<proteinExistence type="inferred from homology"/>
<evidence type="ECO:0000256" key="2">
    <source>
        <dbReference type="ARBA" id="ARBA00022692"/>
    </source>
</evidence>
<feature type="transmembrane region" description="Helical" evidence="7">
    <location>
        <begin position="240"/>
        <end position="261"/>
    </location>
</feature>
<organism evidence="9 10">
    <name type="scientific">Drechmeria coniospora</name>
    <name type="common">Nematophagous fungus</name>
    <name type="synonym">Meria coniospora</name>
    <dbReference type="NCBI Taxonomy" id="98403"/>
    <lineage>
        <taxon>Eukaryota</taxon>
        <taxon>Fungi</taxon>
        <taxon>Dikarya</taxon>
        <taxon>Ascomycota</taxon>
        <taxon>Pezizomycotina</taxon>
        <taxon>Sordariomycetes</taxon>
        <taxon>Hypocreomycetidae</taxon>
        <taxon>Hypocreales</taxon>
        <taxon>Ophiocordycipitaceae</taxon>
        <taxon>Drechmeria</taxon>
    </lineage>
</organism>
<feature type="transmembrane region" description="Helical" evidence="7">
    <location>
        <begin position="208"/>
        <end position="228"/>
    </location>
</feature>
<dbReference type="InterPro" id="IPR052337">
    <property type="entry name" value="SAT4-like"/>
</dbReference>
<dbReference type="GO" id="GO:0016020">
    <property type="term" value="C:membrane"/>
    <property type="evidence" value="ECO:0007669"/>
    <property type="project" value="UniProtKB-SubCell"/>
</dbReference>
<feature type="transmembrane region" description="Helical" evidence="7">
    <location>
        <begin position="156"/>
        <end position="177"/>
    </location>
</feature>
<dbReference type="Pfam" id="PF20684">
    <property type="entry name" value="Fung_rhodopsin"/>
    <property type="match status" value="1"/>
</dbReference>
<feature type="region of interest" description="Disordered" evidence="6">
    <location>
        <begin position="15"/>
        <end position="34"/>
    </location>
</feature>
<sequence>MQPHRVLQYVAEVGQTQTNHKPTTNQQQTNNTLPSVRPKLTSLIQPQADTGLRTTLTAVCRTSSRVGDGLFHASAAPVGRNDSSLAGVVFGSSHGLDGEINMTLYSTPPAVRDFSEVKPTLLVAWWATLFCTCLILLRLAGRYIRVERLFPEDKIMALALVPLYGRIACVHVVLLYGTNNADLAHLPLASDQISRRVTASKLILAGRVFYAATLWTLKLTTLAFLARLAGASMKQVYQRLVVFLRLMLAATFLAVVVSALAECQPFSHAWQVLPDPGPKCRQGFAHLLTVGICSAVMDAVLVIFPVPIIMSTRIPTKRKILLVMLFCFGFLAVAVTLCRIPQIIKQHGDQVTRTMWASVELLAATTVANLVALGSFLRDSGARKTKFRPDHRSSGTASWRQVEGTTKSWYENLQPSAAHPQALAAAHRHPSSDDRVPSPTESHDSLLQHGKRASFARAADVSEPTQPSPVLSAGRVGLWLHRRLNADGRNARDEDESQHEHGHGKRSFIFMRAMMAKTRWSVGRA</sequence>
<dbReference type="AlphaFoldDB" id="A0A151GPP2"/>
<feature type="domain" description="Rhodopsin" evidence="8">
    <location>
        <begin position="137"/>
        <end position="377"/>
    </location>
</feature>
<comment type="caution">
    <text evidence="9">The sequence shown here is derived from an EMBL/GenBank/DDBJ whole genome shotgun (WGS) entry which is preliminary data.</text>
</comment>
<dbReference type="InterPro" id="IPR049326">
    <property type="entry name" value="Rhodopsin_dom_fungi"/>
</dbReference>
<accession>A0A151GPP2</accession>
<dbReference type="GeneID" id="63712847"/>
<evidence type="ECO:0000256" key="1">
    <source>
        <dbReference type="ARBA" id="ARBA00004141"/>
    </source>
</evidence>
<dbReference type="Proteomes" id="UP000076580">
    <property type="component" value="Chromosome 01"/>
</dbReference>
<dbReference type="PANTHER" id="PTHR33048">
    <property type="entry name" value="PTH11-LIKE INTEGRAL MEMBRANE PROTEIN (AFU_ORTHOLOGUE AFUA_5G11245)"/>
    <property type="match status" value="1"/>
</dbReference>
<evidence type="ECO:0000313" key="9">
    <source>
        <dbReference type="EMBL" id="KYK59077.1"/>
    </source>
</evidence>
<feature type="compositionally biased region" description="Basic and acidic residues" evidence="6">
    <location>
        <begin position="430"/>
        <end position="446"/>
    </location>
</feature>
<feature type="transmembrane region" description="Helical" evidence="7">
    <location>
        <begin position="320"/>
        <end position="344"/>
    </location>
</feature>
<keyword evidence="3 7" id="KW-1133">Transmembrane helix</keyword>